<organism evidence="2 3">
    <name type="scientific">Saccharospirillum salsuginis</name>
    <dbReference type="NCBI Taxonomy" id="418750"/>
    <lineage>
        <taxon>Bacteria</taxon>
        <taxon>Pseudomonadati</taxon>
        <taxon>Pseudomonadota</taxon>
        <taxon>Gammaproteobacteria</taxon>
        <taxon>Oceanospirillales</taxon>
        <taxon>Saccharospirillaceae</taxon>
        <taxon>Saccharospirillum</taxon>
    </lineage>
</organism>
<dbReference type="AlphaFoldDB" id="A0A918K3F9"/>
<evidence type="ECO:0000313" key="2">
    <source>
        <dbReference type="EMBL" id="GGX43777.1"/>
    </source>
</evidence>
<dbReference type="NCBIfam" id="TIGR04534">
    <property type="entry name" value="ELWxxDGT_rpt"/>
    <property type="match status" value="1"/>
</dbReference>
<dbReference type="InterPro" id="IPR030916">
    <property type="entry name" value="ELWxxDGT_rpt"/>
</dbReference>
<protein>
    <recommendedName>
        <fullName evidence="4">ELWxxDGT repeat-containing protein</fullName>
    </recommendedName>
</protein>
<dbReference type="Proteomes" id="UP000626148">
    <property type="component" value="Unassembled WGS sequence"/>
</dbReference>
<reference evidence="2" key="1">
    <citation type="journal article" date="2014" name="Int. J. Syst. Evol. Microbiol.">
        <title>Complete genome sequence of Corynebacterium casei LMG S-19264T (=DSM 44701T), isolated from a smear-ripened cheese.</title>
        <authorList>
            <consortium name="US DOE Joint Genome Institute (JGI-PGF)"/>
            <person name="Walter F."/>
            <person name="Albersmeier A."/>
            <person name="Kalinowski J."/>
            <person name="Ruckert C."/>
        </authorList>
    </citation>
    <scope>NUCLEOTIDE SEQUENCE</scope>
    <source>
        <strain evidence="2">KCTC 22169</strain>
    </source>
</reference>
<keyword evidence="3" id="KW-1185">Reference proteome</keyword>
<dbReference type="EMBL" id="BMXR01000002">
    <property type="protein sequence ID" value="GGX43777.1"/>
    <property type="molecule type" value="Genomic_DNA"/>
</dbReference>
<gene>
    <name evidence="2" type="ORF">GCM10007392_08160</name>
</gene>
<accession>A0A918K3F9</accession>
<sequence length="889" mass="97028">MLFASIPSTKHLTWLIPVIFSVTACSTASDPNPPGGNGDKDEGTVPTTNEFTLISVNDQLWRTDADGNAEVVTYLNSSSDGSAFPYDVETVLLNQHAFFAASDGIHGTELWRFDGSDPVMVKDINPGSPNSYPTNLVTMESSLYFLASTPDAGQELWRSDGTEDGTWLVKEFRPGIEDGFPNSSHTNNQIVVAAEQQLYLLVESDADSLSLWSSDGTSDGTQWVMDLNRYHEHRLIPNGNDLYLLELTDDDVTLRYIDGETHQPIHLGDTYTTDDSTVATAFHNDQLHLLVGKDRSQMWRSDGTADGTTLQFENGVRCGTESTIPVLGDSLIIVRELEDNSCELIRTDGTPEGSEPLKDISPDNTAPYSIGPTATLGSTLYFIVERSGTGHQLWKTDGTPEGTVMIEDTTGDLTNATLTSLHTVGNTLYFTARIDAGSGEWWRTDGSIGGATRVASVDDSYLGRRNNDIFALGQNLYFVANDATKGAELWTSDGTESGTRIVSNINQAHPASWPSVALSDYRKASTHLDGEDYFTAYDSENGWSLWRSDRTKAGTHRVKAIASYPLKDGIQDLTTMGSTVYFRVDGGYQSQLWRSDGTESGTVPILSAEGDSLYEVDNLTALNGLLFFEALDDDAYSRLWRSDGTQAGTYPLTGVGSLADVIVEAPSFMVHDSTLYFPASDPDHGEELWRTDGTEAGTYLVKDIYTGEEGNYLEPLGVVGDYLYFSTWEVDFGKELWRTDGTAKGTHRVKDINPGPNGSGPEDIVAVGSIAYFITHLDGYRLWRTDGTEDGTYQVTDTTTTSQGRIAAFNEYIYFAGVTSESGNELWRTDGTVGGAELLIDVHPGTYGGDPSDLTVIGNRLYFVAEPRYGSGYSTWVSDGTLEGTRLVE</sequence>
<name>A0A918K3F9_9GAMM</name>
<evidence type="ECO:0008006" key="4">
    <source>
        <dbReference type="Google" id="ProtNLM"/>
    </source>
</evidence>
<comment type="caution">
    <text evidence="2">The sequence shown here is derived from an EMBL/GenBank/DDBJ whole genome shotgun (WGS) entry which is preliminary data.</text>
</comment>
<dbReference type="SUPFAM" id="SSF82171">
    <property type="entry name" value="DPP6 N-terminal domain-like"/>
    <property type="match status" value="1"/>
</dbReference>
<feature type="region of interest" description="Disordered" evidence="1">
    <location>
        <begin position="346"/>
        <end position="365"/>
    </location>
</feature>
<reference evidence="2" key="2">
    <citation type="submission" date="2020-09" db="EMBL/GenBank/DDBJ databases">
        <authorList>
            <person name="Sun Q."/>
            <person name="Kim S."/>
        </authorList>
    </citation>
    <scope>NUCLEOTIDE SEQUENCE</scope>
    <source>
        <strain evidence="2">KCTC 22169</strain>
    </source>
</reference>
<evidence type="ECO:0000256" key="1">
    <source>
        <dbReference type="SAM" id="MobiDB-lite"/>
    </source>
</evidence>
<proteinExistence type="predicted"/>
<evidence type="ECO:0000313" key="3">
    <source>
        <dbReference type="Proteomes" id="UP000626148"/>
    </source>
</evidence>
<dbReference type="RefSeq" id="WP_189607221.1">
    <property type="nucleotide sequence ID" value="NZ_BMXR01000002.1"/>
</dbReference>